<dbReference type="Pfam" id="PF00544">
    <property type="entry name" value="Pectate_lyase_4"/>
    <property type="match status" value="1"/>
</dbReference>
<evidence type="ECO:0000256" key="10">
    <source>
        <dbReference type="RuleBase" id="RU361123"/>
    </source>
</evidence>
<feature type="chain" id="PRO_5005393775" description="Pectate lyase" evidence="10">
    <location>
        <begin position="25"/>
        <end position="468"/>
    </location>
</feature>
<dbReference type="InterPro" id="IPR007524">
    <property type="entry name" value="Pec_lyase_N"/>
</dbReference>
<dbReference type="InterPro" id="IPR012334">
    <property type="entry name" value="Pectin_lyas_fold"/>
</dbReference>
<keyword evidence="6 10" id="KW-0732">Signal</keyword>
<keyword evidence="13" id="KW-1185">Reference proteome</keyword>
<evidence type="ECO:0000256" key="9">
    <source>
        <dbReference type="ARBA" id="ARBA00023239"/>
    </source>
</evidence>
<keyword evidence="5 10" id="KW-0479">Metal-binding</keyword>
<reference evidence="13" key="1">
    <citation type="journal article" date="2016" name="Nature">
        <title>The genome of the seagrass Zostera marina reveals angiosperm adaptation to the sea.</title>
        <authorList>
            <person name="Olsen J.L."/>
            <person name="Rouze P."/>
            <person name="Verhelst B."/>
            <person name="Lin Y.-C."/>
            <person name="Bayer T."/>
            <person name="Collen J."/>
            <person name="Dattolo E."/>
            <person name="De Paoli E."/>
            <person name="Dittami S."/>
            <person name="Maumus F."/>
            <person name="Michel G."/>
            <person name="Kersting A."/>
            <person name="Lauritano C."/>
            <person name="Lohaus R."/>
            <person name="Toepel M."/>
            <person name="Tonon T."/>
            <person name="Vanneste K."/>
            <person name="Amirebrahimi M."/>
            <person name="Brakel J."/>
            <person name="Bostroem C."/>
            <person name="Chovatia M."/>
            <person name="Grimwood J."/>
            <person name="Jenkins J.W."/>
            <person name="Jueterbock A."/>
            <person name="Mraz A."/>
            <person name="Stam W.T."/>
            <person name="Tice H."/>
            <person name="Bornberg-Bauer E."/>
            <person name="Green P.J."/>
            <person name="Pearson G.A."/>
            <person name="Procaccini G."/>
            <person name="Duarte C.M."/>
            <person name="Schmutz J."/>
            <person name="Reusch T.B.H."/>
            <person name="Van de Peer Y."/>
        </authorList>
    </citation>
    <scope>NUCLEOTIDE SEQUENCE [LARGE SCALE GENOMIC DNA]</scope>
    <source>
        <strain evidence="13">cv. Finnish</strain>
    </source>
</reference>
<dbReference type="InterPro" id="IPR002022">
    <property type="entry name" value="Pec_lyase"/>
</dbReference>
<comment type="catalytic activity">
    <reaction evidence="1 10">
        <text>Eliminative cleavage of (1-&gt;4)-alpha-D-galacturonan to give oligosaccharides with 4-deoxy-alpha-D-galact-4-enuronosyl groups at their non-reducing ends.</text>
        <dbReference type="EC" id="4.2.2.2"/>
    </reaction>
</comment>
<keyword evidence="9 10" id="KW-0456">Lyase</keyword>
<dbReference type="Pfam" id="PF04431">
    <property type="entry name" value="Pec_lyase_N"/>
    <property type="match status" value="1"/>
</dbReference>
<evidence type="ECO:0000256" key="8">
    <source>
        <dbReference type="ARBA" id="ARBA00023180"/>
    </source>
</evidence>
<organism evidence="12 13">
    <name type="scientific">Zostera marina</name>
    <name type="common">Eelgrass</name>
    <dbReference type="NCBI Taxonomy" id="29655"/>
    <lineage>
        <taxon>Eukaryota</taxon>
        <taxon>Viridiplantae</taxon>
        <taxon>Streptophyta</taxon>
        <taxon>Embryophyta</taxon>
        <taxon>Tracheophyta</taxon>
        <taxon>Spermatophyta</taxon>
        <taxon>Magnoliopsida</taxon>
        <taxon>Liliopsida</taxon>
        <taxon>Zosteraceae</taxon>
        <taxon>Zostera</taxon>
    </lineage>
</organism>
<dbReference type="OMA" id="RIHHICQ"/>
<protein>
    <recommendedName>
        <fullName evidence="4 10">Pectate lyase</fullName>
        <ecNumber evidence="4 10">4.2.2.2</ecNumber>
    </recommendedName>
</protein>
<comment type="cofactor">
    <cofactor evidence="10">
        <name>Ca(2+)</name>
        <dbReference type="ChEBI" id="CHEBI:29108"/>
    </cofactor>
    <text evidence="10">Binds 1 Ca(2+) ion. Required for its activity.</text>
</comment>
<dbReference type="PANTHER" id="PTHR31683:SF208">
    <property type="entry name" value="PECTATE LYASE"/>
    <property type="match status" value="1"/>
</dbReference>
<dbReference type="Proteomes" id="UP000036987">
    <property type="component" value="Unassembled WGS sequence"/>
</dbReference>
<keyword evidence="8" id="KW-0325">Glycoprotein</keyword>
<dbReference type="GO" id="GO:0030570">
    <property type="term" value="F:pectate lyase activity"/>
    <property type="evidence" value="ECO:0000318"/>
    <property type="project" value="GO_Central"/>
</dbReference>
<comment type="pathway">
    <text evidence="2 10">Glycan metabolism; pectin degradation; 2-dehydro-3-deoxy-D-gluconate from pectin: step 2/5.</text>
</comment>
<evidence type="ECO:0000256" key="2">
    <source>
        <dbReference type="ARBA" id="ARBA00005220"/>
    </source>
</evidence>
<dbReference type="SUPFAM" id="SSF51126">
    <property type="entry name" value="Pectin lyase-like"/>
    <property type="match status" value="1"/>
</dbReference>
<comment type="caution">
    <text evidence="12">The sequence shown here is derived from an EMBL/GenBank/DDBJ whole genome shotgun (WGS) entry which is preliminary data.</text>
</comment>
<sequence>MTSSPAFFPLLLLFLLLLINVSTADTEMKSSTTPTTSSDTTKLHINSLDKTWRVRAKSALKEAEKSYHPDPLEVVNHLNSNVHKAVDEVEVVTANQTRRELRGKKKHKGKCVATNPIDQCWRCRPNWAKERKRLAECVLGFGRNTIGGVNGKFYVVTDGSDDDLMNPKPGTLRHAVTRREPLWIIFSRSMIIRLSEELIVTSYKTIDGRGHQIRVMNGAQITLQFVQHVIITNIHVQDINAGKGGMIRDSIDHFGMRDQSDGDGISIYGSSNVWVDHVSMANCLDGLIDAIYYSTAITISNCHFTKHLEVLLLGAHNGDDGDKIMQVTIAFNHFGRGLDQRMPRGRFGFFHIVNNDYTHWEMYAIGGSQDPTFISQGNRFNAPKVTDPEHNATEVTKREYTPESEWKSWLWKSEGDLLLNHAFFVESGDLETLLPYTTKELIEAKPGSFVGALTMDAGALECIEDKPC</sequence>
<dbReference type="GO" id="GO:0046872">
    <property type="term" value="F:metal ion binding"/>
    <property type="evidence" value="ECO:0007669"/>
    <property type="project" value="UniProtKB-KW"/>
</dbReference>
<dbReference type="SMART" id="SM00656">
    <property type="entry name" value="Amb_all"/>
    <property type="match status" value="1"/>
</dbReference>
<dbReference type="OrthoDB" id="1637350at2759"/>
<evidence type="ECO:0000256" key="6">
    <source>
        <dbReference type="ARBA" id="ARBA00022729"/>
    </source>
</evidence>
<evidence type="ECO:0000256" key="7">
    <source>
        <dbReference type="ARBA" id="ARBA00022837"/>
    </source>
</evidence>
<evidence type="ECO:0000313" key="12">
    <source>
        <dbReference type="EMBL" id="KMZ56308.1"/>
    </source>
</evidence>
<feature type="signal peptide" evidence="10">
    <location>
        <begin position="1"/>
        <end position="24"/>
    </location>
</feature>
<evidence type="ECO:0000256" key="1">
    <source>
        <dbReference type="ARBA" id="ARBA00000695"/>
    </source>
</evidence>
<dbReference type="PANTHER" id="PTHR31683">
    <property type="entry name" value="PECTATE LYASE 18-RELATED"/>
    <property type="match status" value="1"/>
</dbReference>
<evidence type="ECO:0000256" key="3">
    <source>
        <dbReference type="ARBA" id="ARBA00010980"/>
    </source>
</evidence>
<gene>
    <name evidence="12" type="ORF">ZOSMA_97G00770</name>
</gene>
<dbReference type="InterPro" id="IPR045032">
    <property type="entry name" value="PEL"/>
</dbReference>
<dbReference type="PRINTS" id="PR00807">
    <property type="entry name" value="AMBALLERGEN"/>
</dbReference>
<dbReference type="UniPathway" id="UPA00545">
    <property type="reaction ID" value="UER00824"/>
</dbReference>
<dbReference type="EMBL" id="LFYR01002205">
    <property type="protein sequence ID" value="KMZ56308.1"/>
    <property type="molecule type" value="Genomic_DNA"/>
</dbReference>
<comment type="similarity">
    <text evidence="3 10">Belongs to the polysaccharide lyase 1 family.</text>
</comment>
<dbReference type="STRING" id="29655.A0A0K9NI53"/>
<accession>A0A0K9NI53</accession>
<dbReference type="GO" id="GO:0045490">
    <property type="term" value="P:pectin catabolic process"/>
    <property type="evidence" value="ECO:0007669"/>
    <property type="project" value="UniProtKB-UniPathway"/>
</dbReference>
<name>A0A0K9NI53_ZOSMR</name>
<evidence type="ECO:0000313" key="13">
    <source>
        <dbReference type="Proteomes" id="UP000036987"/>
    </source>
</evidence>
<dbReference type="InterPro" id="IPR018082">
    <property type="entry name" value="AmbAllergen"/>
</dbReference>
<evidence type="ECO:0000256" key="5">
    <source>
        <dbReference type="ARBA" id="ARBA00022723"/>
    </source>
</evidence>
<evidence type="ECO:0000259" key="11">
    <source>
        <dbReference type="SMART" id="SM00656"/>
    </source>
</evidence>
<dbReference type="InterPro" id="IPR011050">
    <property type="entry name" value="Pectin_lyase_fold/virulence"/>
</dbReference>
<dbReference type="Gene3D" id="2.160.20.10">
    <property type="entry name" value="Single-stranded right-handed beta-helix, Pectin lyase-like"/>
    <property type="match status" value="1"/>
</dbReference>
<dbReference type="EC" id="4.2.2.2" evidence="4 10"/>
<proteinExistence type="inferred from homology"/>
<keyword evidence="7 10" id="KW-0106">Calcium</keyword>
<evidence type="ECO:0000256" key="4">
    <source>
        <dbReference type="ARBA" id="ARBA00012272"/>
    </source>
</evidence>
<dbReference type="AlphaFoldDB" id="A0A0K9NI53"/>
<feature type="domain" description="Pectate lyase" evidence="11">
    <location>
        <begin position="189"/>
        <end position="386"/>
    </location>
</feature>